<dbReference type="Proteomes" id="UP001303046">
    <property type="component" value="Unassembled WGS sequence"/>
</dbReference>
<gene>
    <name evidence="1" type="primary">Necator_chrIV.g15384</name>
    <name evidence="1" type="ORF">RB195_002089</name>
</gene>
<name>A0ABR1DHB3_NECAM</name>
<keyword evidence="2" id="KW-1185">Reference proteome</keyword>
<reference evidence="1 2" key="1">
    <citation type="submission" date="2023-08" db="EMBL/GenBank/DDBJ databases">
        <title>A Necator americanus chromosomal reference genome.</title>
        <authorList>
            <person name="Ilik V."/>
            <person name="Petrzelkova K.J."/>
            <person name="Pardy F."/>
            <person name="Fuh T."/>
            <person name="Niatou-Singa F.S."/>
            <person name="Gouil Q."/>
            <person name="Baker L."/>
            <person name="Ritchie M.E."/>
            <person name="Jex A.R."/>
            <person name="Gazzola D."/>
            <person name="Li H."/>
            <person name="Toshio Fujiwara R."/>
            <person name="Zhan B."/>
            <person name="Aroian R.V."/>
            <person name="Pafco B."/>
            <person name="Schwarz E.M."/>
        </authorList>
    </citation>
    <scope>NUCLEOTIDE SEQUENCE [LARGE SCALE GENOMIC DNA]</scope>
    <source>
        <strain evidence="1 2">Aroian</strain>
        <tissue evidence="1">Whole animal</tissue>
    </source>
</reference>
<sequence>MAYTGGLCMSCTRQGIQTLSVPQHQQVRSCMSPQSTMPAHRTGKYPCRIMTRCDELLGCSSNSSLWIPPTGWTPLPASGLQAD</sequence>
<comment type="caution">
    <text evidence="1">The sequence shown here is derived from an EMBL/GenBank/DDBJ whole genome shotgun (WGS) entry which is preliminary data.</text>
</comment>
<evidence type="ECO:0000313" key="1">
    <source>
        <dbReference type="EMBL" id="KAK6749869.1"/>
    </source>
</evidence>
<evidence type="ECO:0000313" key="2">
    <source>
        <dbReference type="Proteomes" id="UP001303046"/>
    </source>
</evidence>
<organism evidence="1 2">
    <name type="scientific">Necator americanus</name>
    <name type="common">Human hookworm</name>
    <dbReference type="NCBI Taxonomy" id="51031"/>
    <lineage>
        <taxon>Eukaryota</taxon>
        <taxon>Metazoa</taxon>
        <taxon>Ecdysozoa</taxon>
        <taxon>Nematoda</taxon>
        <taxon>Chromadorea</taxon>
        <taxon>Rhabditida</taxon>
        <taxon>Rhabditina</taxon>
        <taxon>Rhabditomorpha</taxon>
        <taxon>Strongyloidea</taxon>
        <taxon>Ancylostomatidae</taxon>
        <taxon>Bunostominae</taxon>
        <taxon>Necator</taxon>
    </lineage>
</organism>
<protein>
    <submittedName>
        <fullName evidence="1">Uncharacterized protein</fullName>
    </submittedName>
</protein>
<accession>A0ABR1DHB3</accession>
<dbReference type="EMBL" id="JAVFWL010000004">
    <property type="protein sequence ID" value="KAK6749869.1"/>
    <property type="molecule type" value="Genomic_DNA"/>
</dbReference>
<proteinExistence type="predicted"/>